<dbReference type="GeneID" id="23561730"/>
<dbReference type="OrthoDB" id="340550at2759"/>
<dbReference type="PANTHER" id="PTHR10653:SF0">
    <property type="entry name" value="F-ACTIN-CAPPING PROTEIN SUBUNIT ALPHA"/>
    <property type="match status" value="1"/>
</dbReference>
<dbReference type="KEGG" id="uma:UMAG_00423"/>
<name>A0A0D1ECJ6_MYCMD</name>
<dbReference type="Pfam" id="PF01267">
    <property type="entry name" value="F-actin_cap_A"/>
    <property type="match status" value="1"/>
</dbReference>
<dbReference type="VEuPathDB" id="FungiDB:UMAG_00423"/>
<organism evidence="3 4">
    <name type="scientific">Mycosarcoma maydis</name>
    <name type="common">Corn smut fungus</name>
    <name type="synonym">Ustilago maydis</name>
    <dbReference type="NCBI Taxonomy" id="5270"/>
    <lineage>
        <taxon>Eukaryota</taxon>
        <taxon>Fungi</taxon>
        <taxon>Dikarya</taxon>
        <taxon>Basidiomycota</taxon>
        <taxon>Ustilaginomycotina</taxon>
        <taxon>Ustilaginomycetes</taxon>
        <taxon>Ustilaginales</taxon>
        <taxon>Ustilaginaceae</taxon>
        <taxon>Mycosarcoma</taxon>
    </lineage>
</organism>
<dbReference type="AlphaFoldDB" id="A0A0D1ECJ6"/>
<dbReference type="eggNOG" id="KOG0836">
    <property type="taxonomic scope" value="Eukaryota"/>
</dbReference>
<protein>
    <recommendedName>
        <fullName evidence="5">F-actin-capping protein subunit alpha</fullName>
    </recommendedName>
</protein>
<dbReference type="InterPro" id="IPR002189">
    <property type="entry name" value="CapZ_alpha"/>
</dbReference>
<accession>A0A0D1ECJ6</accession>
<evidence type="ECO:0000256" key="2">
    <source>
        <dbReference type="ARBA" id="ARBA00023203"/>
    </source>
</evidence>
<dbReference type="GO" id="GO:0008290">
    <property type="term" value="C:F-actin capping protein complex"/>
    <property type="evidence" value="ECO:0000318"/>
    <property type="project" value="GO_Central"/>
</dbReference>
<dbReference type="GO" id="GO:0051015">
    <property type="term" value="F:actin filament binding"/>
    <property type="evidence" value="ECO:0000318"/>
    <property type="project" value="GO_Central"/>
</dbReference>
<dbReference type="Gene3D" id="3.90.1150.210">
    <property type="entry name" value="F-actin capping protein, beta subunit"/>
    <property type="match status" value="1"/>
</dbReference>
<dbReference type="Proteomes" id="UP000000561">
    <property type="component" value="Chromosome 1"/>
</dbReference>
<dbReference type="PRINTS" id="PR00191">
    <property type="entry name" value="FACTINCAPA"/>
</dbReference>
<dbReference type="InterPro" id="IPR037282">
    <property type="entry name" value="CapZ_alpha/beta"/>
</dbReference>
<gene>
    <name evidence="3" type="ORF">UMAG_00423</name>
</gene>
<sequence length="383" mass="41634">MSASTSTRLNEALSLLVQSPPGQTSQVYHDLRGILFDAESNSTDKIDDSSLQSAAAVALEEYNTQQLVTATLPDDASAVIICQAGQVADASATEVGVKRYLHAKLKKTFLFDHVKRTVSDVKDAPESVDAEVEATRAALEHALESYVKDRYPDGVSSVFAVSSMPVKDQVEFNQHVGTAAVENAKSTVENTANASDHDGAAIAQDASNKDDDQAQVKADAVDAVATVDTVSSSALTSTSAAPQATSRVKTTFAIHHVGNRFNLSNFWSGRWRASYTLDAHSTPRTLTCSITVQVHYFENGNVQLNAAKPRTFHLSANDDNLVHQVVSVIGAHEDAWQHALEHTYDELAESAFKALRRQLPLTRQKVDWDKVLNYKLRDQLARA</sequence>
<dbReference type="GO" id="GO:0030036">
    <property type="term" value="P:actin cytoskeleton organization"/>
    <property type="evidence" value="ECO:0000318"/>
    <property type="project" value="GO_Central"/>
</dbReference>
<dbReference type="InterPro" id="IPR042489">
    <property type="entry name" value="CapZ_alpha_1"/>
</dbReference>
<dbReference type="InParanoid" id="A0A0D1ECJ6"/>
<dbReference type="PANTHER" id="PTHR10653">
    <property type="entry name" value="F-ACTIN-CAPPING PROTEIN SUBUNIT ALPHA"/>
    <property type="match status" value="1"/>
</dbReference>
<evidence type="ECO:0000313" key="4">
    <source>
        <dbReference type="Proteomes" id="UP000000561"/>
    </source>
</evidence>
<evidence type="ECO:0000256" key="1">
    <source>
        <dbReference type="ARBA" id="ARBA00022467"/>
    </source>
</evidence>
<dbReference type="GO" id="GO:0030863">
    <property type="term" value="C:cortical cytoskeleton"/>
    <property type="evidence" value="ECO:0000318"/>
    <property type="project" value="GO_Central"/>
</dbReference>
<keyword evidence="2" id="KW-0009">Actin-binding</keyword>
<dbReference type="EMBL" id="CM003140">
    <property type="protein sequence ID" value="KIS72000.1"/>
    <property type="molecule type" value="Genomic_DNA"/>
</dbReference>
<keyword evidence="4" id="KW-1185">Reference proteome</keyword>
<keyword evidence="1" id="KW-0117">Actin capping</keyword>
<dbReference type="GO" id="GO:0030479">
    <property type="term" value="C:actin cortical patch"/>
    <property type="evidence" value="ECO:0000318"/>
    <property type="project" value="GO_Central"/>
</dbReference>
<dbReference type="InterPro" id="IPR042276">
    <property type="entry name" value="CapZ_alpha/beta_2"/>
</dbReference>
<dbReference type="STRING" id="237631.A0A0D1ECJ6"/>
<dbReference type="Gene3D" id="3.30.1140.60">
    <property type="entry name" value="F-actin capping protein, alpha subunit"/>
    <property type="match status" value="1"/>
</dbReference>
<proteinExistence type="predicted"/>
<dbReference type="SUPFAM" id="SSF90096">
    <property type="entry name" value="Subunits of heterodimeric actin filament capping protein Capz"/>
    <property type="match status" value="1"/>
</dbReference>
<dbReference type="FunCoup" id="A0A0D1ECJ6">
    <property type="interactions" value="197"/>
</dbReference>
<reference evidence="3 4" key="1">
    <citation type="journal article" date="2006" name="Nature">
        <title>Insights from the genome of the biotrophic fungal plant pathogen Ustilago maydis.</title>
        <authorList>
            <person name="Kamper J."/>
            <person name="Kahmann R."/>
            <person name="Bolker M."/>
            <person name="Ma L.J."/>
            <person name="Brefort T."/>
            <person name="Saville B.J."/>
            <person name="Banuett F."/>
            <person name="Kronstad J.W."/>
            <person name="Gold S.E."/>
            <person name="Muller O."/>
            <person name="Perlin M.H."/>
            <person name="Wosten H.A."/>
            <person name="de Vries R."/>
            <person name="Ruiz-Herrera J."/>
            <person name="Reynaga-Pena C.G."/>
            <person name="Snetselaar K."/>
            <person name="McCann M."/>
            <person name="Perez-Martin J."/>
            <person name="Feldbrugge M."/>
            <person name="Basse C.W."/>
            <person name="Steinberg G."/>
            <person name="Ibeas J.I."/>
            <person name="Holloman W."/>
            <person name="Guzman P."/>
            <person name="Farman M."/>
            <person name="Stajich J.E."/>
            <person name="Sentandreu R."/>
            <person name="Gonzalez-Prieto J.M."/>
            <person name="Kennell J.C."/>
            <person name="Molina L."/>
            <person name="Schirawski J."/>
            <person name="Mendoza-Mendoza A."/>
            <person name="Greilinger D."/>
            <person name="Munch K."/>
            <person name="Rossel N."/>
            <person name="Scherer M."/>
            <person name="Vranes M."/>
            <person name="Ladendorf O."/>
            <person name="Vincon V."/>
            <person name="Fuchs U."/>
            <person name="Sandrock B."/>
            <person name="Meng S."/>
            <person name="Ho E.C."/>
            <person name="Cahill M.J."/>
            <person name="Boyce K.J."/>
            <person name="Klose J."/>
            <person name="Klosterman S.J."/>
            <person name="Deelstra H.J."/>
            <person name="Ortiz-Castellanos L."/>
            <person name="Li W."/>
            <person name="Sanchez-Alonso P."/>
            <person name="Schreier P.H."/>
            <person name="Hauser-Hahn I."/>
            <person name="Vaupel M."/>
            <person name="Koopmann E."/>
            <person name="Friedrich G."/>
            <person name="Voss H."/>
            <person name="Schluter T."/>
            <person name="Margolis J."/>
            <person name="Platt D."/>
            <person name="Swimmer C."/>
            <person name="Gnirke A."/>
            <person name="Chen F."/>
            <person name="Vysotskaia V."/>
            <person name="Mannhaupt G."/>
            <person name="Guldener U."/>
            <person name="Munsterkotter M."/>
            <person name="Haase D."/>
            <person name="Oesterheld M."/>
            <person name="Mewes H.W."/>
            <person name="Mauceli E.W."/>
            <person name="DeCaprio D."/>
            <person name="Wade C.M."/>
            <person name="Butler J."/>
            <person name="Young S."/>
            <person name="Jaffe D.B."/>
            <person name="Calvo S."/>
            <person name="Nusbaum C."/>
            <person name="Galagan J."/>
            <person name="Birren B.W."/>
        </authorList>
    </citation>
    <scope>NUCLEOTIDE SEQUENCE [LARGE SCALE GENOMIC DNA]</scope>
    <source>
        <strain evidence="4">DSM 14603 / FGSC 9021 / UM521</strain>
    </source>
</reference>
<evidence type="ECO:0000313" key="3">
    <source>
        <dbReference type="EMBL" id="KIS72000.1"/>
    </source>
</evidence>
<dbReference type="GO" id="GO:0051016">
    <property type="term" value="P:barbed-end actin filament capping"/>
    <property type="evidence" value="ECO:0000318"/>
    <property type="project" value="GO_Central"/>
</dbReference>
<dbReference type="RefSeq" id="XP_011386297.1">
    <property type="nucleotide sequence ID" value="XM_011387995.1"/>
</dbReference>
<dbReference type="OMA" id="VACIEDH"/>
<evidence type="ECO:0008006" key="5">
    <source>
        <dbReference type="Google" id="ProtNLM"/>
    </source>
</evidence>